<sequence>MNDIPLWRIRQAGPDDAEALALIGAATFLEAFAGSVDGRGIIEHCRTAHSAETYRGYFARGAKAWLAEVKPGDAPVGYAMICAPELAEAQEGDIELKRIYILTRFQGSLMAGTLMRTVVEASEGCRRLLLGVKDDNLRALAFYAKHGFEQIGTRQFDVGGQTYDDLVLARSLAPAQA</sequence>
<evidence type="ECO:0000259" key="3">
    <source>
        <dbReference type="PROSITE" id="PS51186"/>
    </source>
</evidence>
<keyword evidence="5" id="KW-1185">Reference proteome</keyword>
<name>A0ABV6S5P3_9SPHN</name>
<dbReference type="RefSeq" id="WP_267219397.1">
    <property type="nucleotide sequence ID" value="NZ_JAPCWC010000004.1"/>
</dbReference>
<comment type="caution">
    <text evidence="4">The sequence shown here is derived from an EMBL/GenBank/DDBJ whole genome shotgun (WGS) entry which is preliminary data.</text>
</comment>
<evidence type="ECO:0000256" key="1">
    <source>
        <dbReference type="ARBA" id="ARBA00022679"/>
    </source>
</evidence>
<dbReference type="InterPro" id="IPR016181">
    <property type="entry name" value="Acyl_CoA_acyltransferase"/>
</dbReference>
<dbReference type="GO" id="GO:0016746">
    <property type="term" value="F:acyltransferase activity"/>
    <property type="evidence" value="ECO:0007669"/>
    <property type="project" value="UniProtKB-KW"/>
</dbReference>
<protein>
    <submittedName>
        <fullName evidence="4">GNAT family N-acetyltransferase</fullName>
        <ecNumber evidence="4">2.3.-.-</ecNumber>
    </submittedName>
</protein>
<keyword evidence="1 4" id="KW-0808">Transferase</keyword>
<dbReference type="PROSITE" id="PS51186">
    <property type="entry name" value="GNAT"/>
    <property type="match status" value="1"/>
</dbReference>
<gene>
    <name evidence="4" type="ORF">ACFFF8_08120</name>
</gene>
<dbReference type="EMBL" id="JBHLTM010000027">
    <property type="protein sequence ID" value="MFC0684559.1"/>
    <property type="molecule type" value="Genomic_DNA"/>
</dbReference>
<dbReference type="Gene3D" id="3.40.630.30">
    <property type="match status" value="1"/>
</dbReference>
<evidence type="ECO:0000256" key="2">
    <source>
        <dbReference type="ARBA" id="ARBA00023315"/>
    </source>
</evidence>
<dbReference type="PANTHER" id="PTHR43877">
    <property type="entry name" value="AMINOALKYLPHOSPHONATE N-ACETYLTRANSFERASE-RELATED-RELATED"/>
    <property type="match status" value="1"/>
</dbReference>
<dbReference type="Proteomes" id="UP001589858">
    <property type="component" value="Unassembled WGS sequence"/>
</dbReference>
<dbReference type="Pfam" id="PF00583">
    <property type="entry name" value="Acetyltransf_1"/>
    <property type="match status" value="1"/>
</dbReference>
<dbReference type="SUPFAM" id="SSF55729">
    <property type="entry name" value="Acyl-CoA N-acyltransferases (Nat)"/>
    <property type="match status" value="1"/>
</dbReference>
<organism evidence="4 5">
    <name type="scientific">Novosphingobium clariflavum</name>
    <dbReference type="NCBI Taxonomy" id="2029884"/>
    <lineage>
        <taxon>Bacteria</taxon>
        <taxon>Pseudomonadati</taxon>
        <taxon>Pseudomonadota</taxon>
        <taxon>Alphaproteobacteria</taxon>
        <taxon>Sphingomonadales</taxon>
        <taxon>Sphingomonadaceae</taxon>
        <taxon>Novosphingobium</taxon>
    </lineage>
</organism>
<evidence type="ECO:0000313" key="4">
    <source>
        <dbReference type="EMBL" id="MFC0684559.1"/>
    </source>
</evidence>
<keyword evidence="2 4" id="KW-0012">Acyltransferase</keyword>
<accession>A0ABV6S5P3</accession>
<evidence type="ECO:0000313" key="5">
    <source>
        <dbReference type="Proteomes" id="UP001589858"/>
    </source>
</evidence>
<dbReference type="InterPro" id="IPR000182">
    <property type="entry name" value="GNAT_dom"/>
</dbReference>
<reference evidence="4 5" key="1">
    <citation type="submission" date="2024-09" db="EMBL/GenBank/DDBJ databases">
        <authorList>
            <person name="Sun Q."/>
            <person name="Mori K."/>
        </authorList>
    </citation>
    <scope>NUCLEOTIDE SEQUENCE [LARGE SCALE GENOMIC DNA]</scope>
    <source>
        <strain evidence="4 5">CICC 11035S</strain>
    </source>
</reference>
<dbReference type="PANTHER" id="PTHR43877:SF1">
    <property type="entry name" value="ACETYLTRANSFERASE"/>
    <property type="match status" value="1"/>
</dbReference>
<proteinExistence type="predicted"/>
<dbReference type="InterPro" id="IPR050832">
    <property type="entry name" value="Bact_Acetyltransf"/>
</dbReference>
<feature type="domain" description="N-acetyltransferase" evidence="3">
    <location>
        <begin position="7"/>
        <end position="173"/>
    </location>
</feature>
<dbReference type="EC" id="2.3.-.-" evidence="4"/>